<accession>A0A1B0BKR4</accession>
<dbReference type="Pfam" id="PF00805">
    <property type="entry name" value="Pentapeptide"/>
    <property type="match status" value="1"/>
</dbReference>
<sequence>MHSDSKILKGLVRWADYRPEERFHCGSALAFAKLEYSQLVSVKGLCANMEGANLRGCNFEDPSGLRTNLEGVSLKGAYLESSTHCNCTKRIKKGKCLPDPTDIKRRNELIV</sequence>
<dbReference type="AlphaFoldDB" id="A0A1B0BKR4"/>
<organism evidence="1 2">
    <name type="scientific">Glossina palpalis gambiensis</name>
    <dbReference type="NCBI Taxonomy" id="67801"/>
    <lineage>
        <taxon>Eukaryota</taxon>
        <taxon>Metazoa</taxon>
        <taxon>Ecdysozoa</taxon>
        <taxon>Arthropoda</taxon>
        <taxon>Hexapoda</taxon>
        <taxon>Insecta</taxon>
        <taxon>Pterygota</taxon>
        <taxon>Neoptera</taxon>
        <taxon>Endopterygota</taxon>
        <taxon>Diptera</taxon>
        <taxon>Brachycera</taxon>
        <taxon>Muscomorpha</taxon>
        <taxon>Hippoboscoidea</taxon>
        <taxon>Glossinidae</taxon>
        <taxon>Glossina</taxon>
    </lineage>
</organism>
<evidence type="ECO:0008006" key="3">
    <source>
        <dbReference type="Google" id="ProtNLM"/>
    </source>
</evidence>
<dbReference type="Gene3D" id="2.160.20.80">
    <property type="entry name" value="E3 ubiquitin-protein ligase SopA"/>
    <property type="match status" value="1"/>
</dbReference>
<reference evidence="2" key="1">
    <citation type="submission" date="2015-01" db="EMBL/GenBank/DDBJ databases">
        <authorList>
            <person name="Aksoy S."/>
            <person name="Warren W."/>
            <person name="Wilson R.K."/>
        </authorList>
    </citation>
    <scope>NUCLEOTIDE SEQUENCE [LARGE SCALE GENOMIC DNA]</scope>
    <source>
        <strain evidence="2">IAEA</strain>
    </source>
</reference>
<dbReference type="InterPro" id="IPR001646">
    <property type="entry name" value="5peptide_repeat"/>
</dbReference>
<evidence type="ECO:0000313" key="1">
    <source>
        <dbReference type="EnsemblMetazoa" id="GPPI033247-PA"/>
    </source>
</evidence>
<dbReference type="EnsemblMetazoa" id="GPPI033247-RA">
    <property type="protein sequence ID" value="GPPI033247-PA"/>
    <property type="gene ID" value="GPPI033247"/>
</dbReference>
<dbReference type="Proteomes" id="UP000092460">
    <property type="component" value="Unassembled WGS sequence"/>
</dbReference>
<dbReference type="STRING" id="67801.A0A1B0BKR4"/>
<evidence type="ECO:0000313" key="2">
    <source>
        <dbReference type="Proteomes" id="UP000092460"/>
    </source>
</evidence>
<dbReference type="SUPFAM" id="SSF141571">
    <property type="entry name" value="Pentapeptide repeat-like"/>
    <property type="match status" value="1"/>
</dbReference>
<dbReference type="EMBL" id="JXJN01015999">
    <property type="status" value="NOT_ANNOTATED_CDS"/>
    <property type="molecule type" value="Genomic_DNA"/>
</dbReference>
<name>A0A1B0BKR4_9MUSC</name>
<keyword evidence="2" id="KW-1185">Reference proteome</keyword>
<protein>
    <recommendedName>
        <fullName evidence="3">Pentapeptide repeat-containing protein</fullName>
    </recommendedName>
</protein>
<proteinExistence type="predicted"/>
<reference evidence="1" key="2">
    <citation type="submission" date="2020-05" db="UniProtKB">
        <authorList>
            <consortium name="EnsemblMetazoa"/>
        </authorList>
    </citation>
    <scope>IDENTIFICATION</scope>
    <source>
        <strain evidence="1">IAEA</strain>
    </source>
</reference>
<dbReference type="VEuPathDB" id="VectorBase:GPPI033247"/>